<proteinExistence type="predicted"/>
<evidence type="ECO:0000313" key="1">
    <source>
        <dbReference type="EMBL" id="QVT79185.1"/>
    </source>
</evidence>
<dbReference type="RefSeq" id="WP_214058663.1">
    <property type="nucleotide sequence ID" value="NZ_BAAAHS010000177.1"/>
</dbReference>
<organism evidence="1 2">
    <name type="scientific">Nocardioides aquaticus</name>
    <dbReference type="NCBI Taxonomy" id="160826"/>
    <lineage>
        <taxon>Bacteria</taxon>
        <taxon>Bacillati</taxon>
        <taxon>Actinomycetota</taxon>
        <taxon>Actinomycetes</taxon>
        <taxon>Propionibacteriales</taxon>
        <taxon>Nocardioidaceae</taxon>
        <taxon>Nocardioides</taxon>
    </lineage>
</organism>
<name>A0ABX8EFB0_9ACTN</name>
<dbReference type="EMBL" id="CP075371">
    <property type="protein sequence ID" value="QVT79185.1"/>
    <property type="molecule type" value="Genomic_DNA"/>
</dbReference>
<gene>
    <name evidence="1" type="ORF">ENKNEFLB_01566</name>
</gene>
<sequence>MLIALCGDKGSPGVTTTALALASAWTGQAIAVEADPAGGDLAIRLHPGGSTLPETPTVLSVATAARADREHDPVATHAHALNSTTGVVPGPVLAEQMANIGDWSPLTDALVRCAFPVFVDLGHLHSASSMLRVAARADLVIAVGRPDMSSVIRLRDRLARVAPHLAHLRGAAPRLLPLLVTTSRHGAADVADLRGILAETPVKPFVVDCGFLAHDPSGVRRLEAGEEPGGRLSRTDLLRTARDVTGRLESLTGSPATASKPSIVGGRR</sequence>
<dbReference type="InterPro" id="IPR027417">
    <property type="entry name" value="P-loop_NTPase"/>
</dbReference>
<accession>A0ABX8EFB0</accession>
<evidence type="ECO:0000313" key="2">
    <source>
        <dbReference type="Proteomes" id="UP000679307"/>
    </source>
</evidence>
<evidence type="ECO:0008006" key="3">
    <source>
        <dbReference type="Google" id="ProtNLM"/>
    </source>
</evidence>
<reference evidence="1 2" key="1">
    <citation type="submission" date="2021-05" db="EMBL/GenBank/DDBJ databases">
        <title>Complete genome of Nocardioides aquaticus KCTC 9944T isolated from meromictic and hypersaline Ekho Lake, Antarctica.</title>
        <authorList>
            <person name="Hwang K."/>
            <person name="Kim K.M."/>
            <person name="Choe H."/>
        </authorList>
    </citation>
    <scope>NUCLEOTIDE SEQUENCE [LARGE SCALE GENOMIC DNA]</scope>
    <source>
        <strain evidence="1 2">KCTC 9944</strain>
    </source>
</reference>
<dbReference type="SUPFAM" id="SSF52540">
    <property type="entry name" value="P-loop containing nucleoside triphosphate hydrolases"/>
    <property type="match status" value="1"/>
</dbReference>
<keyword evidence="2" id="KW-1185">Reference proteome</keyword>
<protein>
    <recommendedName>
        <fullName evidence="3">ParA family protein</fullName>
    </recommendedName>
</protein>
<dbReference type="Gene3D" id="3.40.50.300">
    <property type="entry name" value="P-loop containing nucleotide triphosphate hydrolases"/>
    <property type="match status" value="1"/>
</dbReference>
<dbReference type="Proteomes" id="UP000679307">
    <property type="component" value="Chromosome"/>
</dbReference>